<evidence type="ECO:0000313" key="2">
    <source>
        <dbReference type="Proteomes" id="UP000230707"/>
    </source>
</evidence>
<dbReference type="CDD" id="cd02440">
    <property type="entry name" value="AdoMet_MTases"/>
    <property type="match status" value="1"/>
</dbReference>
<organism evidence="1 2">
    <name type="scientific">Candidatus Gottesmanbacteria bacterium CG11_big_fil_rev_8_21_14_0_20_37_11</name>
    <dbReference type="NCBI Taxonomy" id="1974575"/>
    <lineage>
        <taxon>Bacteria</taxon>
        <taxon>Candidatus Gottesmaniibacteriota</taxon>
    </lineage>
</organism>
<dbReference type="Gene3D" id="3.40.50.150">
    <property type="entry name" value="Vaccinia Virus protein VP39"/>
    <property type="match status" value="1"/>
</dbReference>
<accession>A0A2H0NHA8</accession>
<dbReference type="SUPFAM" id="SSF53335">
    <property type="entry name" value="S-adenosyl-L-methionine-dependent methyltransferases"/>
    <property type="match status" value="1"/>
</dbReference>
<protein>
    <recommendedName>
        <fullName evidence="3">Class I SAM-dependent methyltransferase</fullName>
    </recommendedName>
</protein>
<reference evidence="1 2" key="1">
    <citation type="submission" date="2017-09" db="EMBL/GenBank/DDBJ databases">
        <title>Depth-based differentiation of microbial function through sediment-hosted aquifers and enrichment of novel symbionts in the deep terrestrial subsurface.</title>
        <authorList>
            <person name="Probst A.J."/>
            <person name="Ladd B."/>
            <person name="Jarett J.K."/>
            <person name="Geller-Mcgrath D.E."/>
            <person name="Sieber C.M."/>
            <person name="Emerson J.B."/>
            <person name="Anantharaman K."/>
            <person name="Thomas B.C."/>
            <person name="Malmstrom R."/>
            <person name="Stieglmeier M."/>
            <person name="Klingl A."/>
            <person name="Woyke T."/>
            <person name="Ryan C.M."/>
            <person name="Banfield J.F."/>
        </authorList>
    </citation>
    <scope>NUCLEOTIDE SEQUENCE [LARGE SCALE GENOMIC DNA]</scope>
    <source>
        <strain evidence="1">CG11_big_fil_rev_8_21_14_0_20_37_11</strain>
    </source>
</reference>
<dbReference type="InterPro" id="IPR029063">
    <property type="entry name" value="SAM-dependent_MTases_sf"/>
</dbReference>
<comment type="caution">
    <text evidence="1">The sequence shown here is derived from an EMBL/GenBank/DDBJ whole genome shotgun (WGS) entry which is preliminary data.</text>
</comment>
<sequence length="251" mass="30559">MIKRLLFYVKRYSKYIYYPFWIIYKIKNIQLLQKEVKRSDSGKKSEFAENKEEIIRKVLFQKNSKSFLEIGIGQFPNLERIKLIAKNKIKYTGLDFKSVCENHKQELELKGLKSPNIRYLSNEVGTYSWTLFKILKKKQKFDLIYLDGHHTFYIDLPAFILAHFLLKPSGYLLIDDVNWTLEFLRKNLSKNYLDWYFYHKMYNFSEYDENQQKIPHMKMIIKNLLIPKLKYSEIKKFRTVDFMVFKKKDYL</sequence>
<evidence type="ECO:0008006" key="3">
    <source>
        <dbReference type="Google" id="ProtNLM"/>
    </source>
</evidence>
<name>A0A2H0NHA8_9BACT</name>
<dbReference type="AlphaFoldDB" id="A0A2H0NHA8"/>
<dbReference type="EMBL" id="PCWS01000085">
    <property type="protein sequence ID" value="PIR08289.1"/>
    <property type="molecule type" value="Genomic_DNA"/>
</dbReference>
<proteinExistence type="predicted"/>
<evidence type="ECO:0000313" key="1">
    <source>
        <dbReference type="EMBL" id="PIR08289.1"/>
    </source>
</evidence>
<gene>
    <name evidence="1" type="ORF">COV53_03780</name>
</gene>
<dbReference type="Proteomes" id="UP000230707">
    <property type="component" value="Unassembled WGS sequence"/>
</dbReference>